<dbReference type="Proteomes" id="UP000075398">
    <property type="component" value="Unassembled WGS sequence"/>
</dbReference>
<evidence type="ECO:0000313" key="2">
    <source>
        <dbReference type="EMBL" id="KYC46633.1"/>
    </source>
</evidence>
<reference evidence="2 3" key="1">
    <citation type="journal article" date="2016" name="ISME J.">
        <title>Chasing the elusive Euryarchaeota class WSA2: genomes reveal a uniquely fastidious methyl-reducing methanogen.</title>
        <authorList>
            <person name="Nobu M.K."/>
            <person name="Narihiro T."/>
            <person name="Kuroda K."/>
            <person name="Mei R."/>
            <person name="Liu W.T."/>
        </authorList>
    </citation>
    <scope>NUCLEOTIDE SEQUENCE [LARGE SCALE GENOMIC DNA]</scope>
    <source>
        <strain evidence="2">U1lsi0528_Bin055</strain>
    </source>
</reference>
<gene>
    <name evidence="2" type="ORF">AMQ22_02093</name>
</gene>
<dbReference type="EMBL" id="LNGC01000183">
    <property type="protein sequence ID" value="KYC46633.1"/>
    <property type="molecule type" value="Genomic_DNA"/>
</dbReference>
<evidence type="ECO:0000313" key="3">
    <source>
        <dbReference type="Proteomes" id="UP000075398"/>
    </source>
</evidence>
<sequence length="511" mass="58919">MSVVGREIKKHLNPNNRLSKETVTKDFDQIKQILQNTYDAIIIQAKTVEEEEKLKEEELRQEKLEEAQKLLETKEHPLVYIASVVSWLTAGERKNIMLTFIAYCSQVILRNPISVIGLGEGASGKTHIEEVAMSLIPSKYIRHEKSVTEAAMFNRAKEDPFYYDGCIVNYGDLGGYKSQDFIMQAKNLLKELQSDGFLNKPLNIPTKDEGWVVEDITLYGRPALTYTTVPGFKFDDQEMSRSIFITPRMDNKAVFNARKKILGLKLGRTYQSVDYYKKESENVKYIVELLREKTEELEIINPYGQSIIDFLGESEYFKRDFDKYNGILLTITAFNSFNRQTYEMNGKKVLFTSLQDIQIFVSLLESYHRSISVNISPKAAEILNDYECNKDDWITNRKISEYGITINEFVELTKSKLSKRSVRRYFSELNSAGFLKVTDKKGQANVYDLTEKTVPDFGNLLKLDEKDRELIKWELGPEALRFIQEDVEFKGLTISLNDPVVDVPGWEVEDV</sequence>
<accession>A0A150INS5</accession>
<evidence type="ECO:0000256" key="1">
    <source>
        <dbReference type="SAM" id="Coils"/>
    </source>
</evidence>
<dbReference type="AlphaFoldDB" id="A0A150INS5"/>
<feature type="coiled-coil region" evidence="1">
    <location>
        <begin position="45"/>
        <end position="74"/>
    </location>
</feature>
<proteinExistence type="predicted"/>
<name>A0A150INS5_9EURY</name>
<organism evidence="2 3">
    <name type="scientific">Candidatus Methanofastidiosum methylothiophilum</name>
    <dbReference type="NCBI Taxonomy" id="1705564"/>
    <lineage>
        <taxon>Archaea</taxon>
        <taxon>Methanobacteriati</taxon>
        <taxon>Methanobacteriota</taxon>
        <taxon>Stenosarchaea group</taxon>
        <taxon>Candidatus Methanofastidiosia</taxon>
        <taxon>Candidatus Methanofastidiosales</taxon>
        <taxon>Candidatus Methanofastidiosaceae</taxon>
        <taxon>Candidatus Methanofastidiosum</taxon>
    </lineage>
</organism>
<comment type="caution">
    <text evidence="2">The sequence shown here is derived from an EMBL/GenBank/DDBJ whole genome shotgun (WGS) entry which is preliminary data.</text>
</comment>
<dbReference type="PATRIC" id="fig|1705409.3.peg.2235"/>
<keyword evidence="1" id="KW-0175">Coiled coil</keyword>
<protein>
    <submittedName>
        <fullName evidence="2">Uncharacterized protein</fullName>
    </submittedName>
</protein>